<keyword evidence="3" id="KW-1185">Reference proteome</keyword>
<comment type="caution">
    <text evidence="2">The sequence shown here is derived from an EMBL/GenBank/DDBJ whole genome shotgun (WGS) entry which is preliminary data.</text>
</comment>
<organism evidence="2 3">
    <name type="scientific">Fusarium kuroshium</name>
    <dbReference type="NCBI Taxonomy" id="2010991"/>
    <lineage>
        <taxon>Eukaryota</taxon>
        <taxon>Fungi</taxon>
        <taxon>Dikarya</taxon>
        <taxon>Ascomycota</taxon>
        <taxon>Pezizomycotina</taxon>
        <taxon>Sordariomycetes</taxon>
        <taxon>Hypocreomycetidae</taxon>
        <taxon>Hypocreales</taxon>
        <taxon>Nectriaceae</taxon>
        <taxon>Fusarium</taxon>
        <taxon>Fusarium solani species complex</taxon>
    </lineage>
</organism>
<dbReference type="PANTHER" id="PTHR42678">
    <property type="entry name" value="AMIDASE"/>
    <property type="match status" value="1"/>
</dbReference>
<dbReference type="AlphaFoldDB" id="A0A3M2SH19"/>
<dbReference type="InterPro" id="IPR023631">
    <property type="entry name" value="Amidase_dom"/>
</dbReference>
<dbReference type="InterPro" id="IPR036928">
    <property type="entry name" value="AS_sf"/>
</dbReference>
<name>A0A3M2SH19_9HYPO</name>
<dbReference type="EMBL" id="NKUJ01000041">
    <property type="protein sequence ID" value="RMJ16850.1"/>
    <property type="molecule type" value="Genomic_DNA"/>
</dbReference>
<dbReference type="SUPFAM" id="SSF75304">
    <property type="entry name" value="Amidase signature (AS) enzymes"/>
    <property type="match status" value="1"/>
</dbReference>
<evidence type="ECO:0000313" key="2">
    <source>
        <dbReference type="EMBL" id="RMJ16850.1"/>
    </source>
</evidence>
<accession>A0A3M2SH19</accession>
<dbReference type="PANTHER" id="PTHR42678:SF34">
    <property type="entry name" value="OS04G0183300 PROTEIN"/>
    <property type="match status" value="1"/>
</dbReference>
<dbReference type="Proteomes" id="UP000277212">
    <property type="component" value="Unassembled WGS sequence"/>
</dbReference>
<evidence type="ECO:0000313" key="3">
    <source>
        <dbReference type="Proteomes" id="UP000277212"/>
    </source>
</evidence>
<sequence length="582" mass="62579">MTARLKKVVLFLTWTTGMIALLSEAFKAILVKVNMNPTTKHVQHIDILTATASELALLLGEQKTTSVDIVQSYLRQIRLHNENGAHLRSIISVVPEAQLLDAASRLDRERAEGKLRSPYHGIPFIAKDTIWTDPSFQLPTTAGALALKNAVARQNADVVQKLIDAGLLLLAKANLSEMAGMRGFGGFAGWSTIGGQTQSPYVVGGVDPTDTWLGMSTPGGSSSGSAVAVAAGMAPIALGTETDGSILVPSDRAGLYSLKLTVGKLSTRGLLPFTRVTDSLGPMTKSPKDVATLLDILTPIQGGTHHDALTGSFKGLRIGFLDPAEWAPGPGAVRPNDDYTKQVIQEVSDAITAVEEAGALVKRNIKLRRFSPEDDQMFNDLSSRDYVIEFADFLKGLNHSPIHTMQDLIKYNDDHASECFPPGSPGQEILVNAVKTNISDAKYEEYKNTLRTNNKDLGIDKALKDYEVDVIVGTPTGRMITVAALAGYPIGSLPLGYARFNGRPFGLAVIAPANAETLALSVMSAWEATFPQRKPPPQLRNWGEESSENCPEAFSPSCSPVIPTSTIIKNTFPTHHSIISQC</sequence>
<gene>
    <name evidence="2" type="ORF">CDV36_003492</name>
</gene>
<evidence type="ECO:0000259" key="1">
    <source>
        <dbReference type="Pfam" id="PF01425"/>
    </source>
</evidence>
<dbReference type="OrthoDB" id="566138at2759"/>
<dbReference type="Pfam" id="PF01425">
    <property type="entry name" value="Amidase"/>
    <property type="match status" value="1"/>
</dbReference>
<feature type="domain" description="Amidase" evidence="1">
    <location>
        <begin position="68"/>
        <end position="424"/>
    </location>
</feature>
<dbReference type="STRING" id="2010991.A0A3M2SH19"/>
<proteinExistence type="predicted"/>
<protein>
    <recommendedName>
        <fullName evidence="1">Amidase domain-containing protein</fullName>
    </recommendedName>
</protein>
<dbReference type="Gene3D" id="3.90.1300.10">
    <property type="entry name" value="Amidase signature (AS) domain"/>
    <property type="match status" value="1"/>
</dbReference>
<reference evidence="2 3" key="1">
    <citation type="submission" date="2017-06" db="EMBL/GenBank/DDBJ databases">
        <title>Comparative genomic analysis of Ambrosia Fusariam Clade fungi.</title>
        <authorList>
            <person name="Stajich J.E."/>
            <person name="Carrillo J."/>
            <person name="Kijimoto T."/>
            <person name="Eskalen A."/>
            <person name="O'Donnell K."/>
            <person name="Kasson M."/>
        </authorList>
    </citation>
    <scope>NUCLEOTIDE SEQUENCE [LARGE SCALE GENOMIC DNA]</scope>
    <source>
        <strain evidence="2">UCR3666</strain>
    </source>
</reference>